<dbReference type="PROSITE" id="PS51375">
    <property type="entry name" value="PPR"/>
    <property type="match status" value="2"/>
</dbReference>
<dbReference type="EMBL" id="JBAMMX010000021">
    <property type="protein sequence ID" value="KAK6920377.1"/>
    <property type="molecule type" value="Genomic_DNA"/>
</dbReference>
<comment type="caution">
    <text evidence="3">The sequence shown here is derived from an EMBL/GenBank/DDBJ whole genome shotgun (WGS) entry which is preliminary data.</text>
</comment>
<dbReference type="AlphaFoldDB" id="A0AAN8V0J7"/>
<reference evidence="3 4" key="1">
    <citation type="submission" date="2023-12" db="EMBL/GenBank/DDBJ databases">
        <title>A high-quality genome assembly for Dillenia turbinata (Dilleniales).</title>
        <authorList>
            <person name="Chanderbali A."/>
        </authorList>
    </citation>
    <scope>NUCLEOTIDE SEQUENCE [LARGE SCALE GENOMIC DNA]</scope>
    <source>
        <strain evidence="3">LSX21</strain>
        <tissue evidence="3">Leaf</tissue>
    </source>
</reference>
<evidence type="ECO:0000256" key="1">
    <source>
        <dbReference type="ARBA" id="ARBA00022737"/>
    </source>
</evidence>
<evidence type="ECO:0000313" key="4">
    <source>
        <dbReference type="Proteomes" id="UP001370490"/>
    </source>
</evidence>
<gene>
    <name evidence="3" type="ORF">RJ641_016281</name>
</gene>
<feature type="repeat" description="PPR" evidence="2">
    <location>
        <begin position="32"/>
        <end position="66"/>
    </location>
</feature>
<evidence type="ECO:0000256" key="2">
    <source>
        <dbReference type="PROSITE-ProRule" id="PRU00708"/>
    </source>
</evidence>
<dbReference type="PANTHER" id="PTHR47926:SF437">
    <property type="entry name" value="PENTACOTRIPEPTIDE-REPEAT REGION OF PRORP DOMAIN-CONTAINING PROTEIN"/>
    <property type="match status" value="1"/>
</dbReference>
<sequence length="122" mass="13429">MLVAEWEENWHHIILPAIADVGALELGIPEKQTATWTALINGFAVNGHAKVALEAFSVMRYRGFKPNEITMIGVLSACNHNGLVKEGRRWFKAMEEFGLTPEIEHCGGLIDLLGRAGCLDEA</sequence>
<proteinExistence type="predicted"/>
<name>A0AAN8V0J7_9MAGN</name>
<accession>A0AAN8V0J7</accession>
<dbReference type="InterPro" id="IPR002885">
    <property type="entry name" value="PPR_rpt"/>
</dbReference>
<dbReference type="GO" id="GO:0009451">
    <property type="term" value="P:RNA modification"/>
    <property type="evidence" value="ECO:0007669"/>
    <property type="project" value="InterPro"/>
</dbReference>
<dbReference type="NCBIfam" id="TIGR00756">
    <property type="entry name" value="PPR"/>
    <property type="match status" value="1"/>
</dbReference>
<evidence type="ECO:0000313" key="3">
    <source>
        <dbReference type="EMBL" id="KAK6920377.1"/>
    </source>
</evidence>
<dbReference type="Proteomes" id="UP001370490">
    <property type="component" value="Unassembled WGS sequence"/>
</dbReference>
<dbReference type="GO" id="GO:0003723">
    <property type="term" value="F:RNA binding"/>
    <property type="evidence" value="ECO:0007669"/>
    <property type="project" value="InterPro"/>
</dbReference>
<organism evidence="3 4">
    <name type="scientific">Dillenia turbinata</name>
    <dbReference type="NCBI Taxonomy" id="194707"/>
    <lineage>
        <taxon>Eukaryota</taxon>
        <taxon>Viridiplantae</taxon>
        <taxon>Streptophyta</taxon>
        <taxon>Embryophyta</taxon>
        <taxon>Tracheophyta</taxon>
        <taxon>Spermatophyta</taxon>
        <taxon>Magnoliopsida</taxon>
        <taxon>eudicotyledons</taxon>
        <taxon>Gunneridae</taxon>
        <taxon>Pentapetalae</taxon>
        <taxon>Dilleniales</taxon>
        <taxon>Dilleniaceae</taxon>
        <taxon>Dillenia</taxon>
    </lineage>
</organism>
<dbReference type="Pfam" id="PF13041">
    <property type="entry name" value="PPR_2"/>
    <property type="match status" value="1"/>
</dbReference>
<feature type="repeat" description="PPR" evidence="2">
    <location>
        <begin position="67"/>
        <end position="101"/>
    </location>
</feature>
<protein>
    <submittedName>
        <fullName evidence="3">Pentatricopeptide repeat</fullName>
    </submittedName>
</protein>
<keyword evidence="4" id="KW-1185">Reference proteome</keyword>
<dbReference type="PANTHER" id="PTHR47926">
    <property type="entry name" value="PENTATRICOPEPTIDE REPEAT-CONTAINING PROTEIN"/>
    <property type="match status" value="1"/>
</dbReference>
<dbReference type="InterPro" id="IPR046960">
    <property type="entry name" value="PPR_At4g14850-like_plant"/>
</dbReference>
<dbReference type="InterPro" id="IPR011990">
    <property type="entry name" value="TPR-like_helical_dom_sf"/>
</dbReference>
<keyword evidence="1" id="KW-0677">Repeat</keyword>
<dbReference type="Gene3D" id="1.25.40.10">
    <property type="entry name" value="Tetratricopeptide repeat domain"/>
    <property type="match status" value="1"/>
</dbReference>